<gene>
    <name evidence="7" type="ORF">WMY93_007889</name>
</gene>
<feature type="domain" description="LIM zinc-binding" evidence="6">
    <location>
        <begin position="362"/>
        <end position="425"/>
    </location>
</feature>
<protein>
    <recommendedName>
        <fullName evidence="6">LIM zinc-binding domain-containing protein</fullName>
    </recommendedName>
</protein>
<keyword evidence="3 4" id="KW-0440">LIM domain</keyword>
<feature type="compositionally biased region" description="Basic and acidic residues" evidence="5">
    <location>
        <begin position="308"/>
        <end position="329"/>
    </location>
</feature>
<dbReference type="Proteomes" id="UP001460270">
    <property type="component" value="Unassembled WGS sequence"/>
</dbReference>
<evidence type="ECO:0000313" key="7">
    <source>
        <dbReference type="EMBL" id="KAK7925579.1"/>
    </source>
</evidence>
<dbReference type="CDD" id="cd08368">
    <property type="entry name" value="LIM"/>
    <property type="match status" value="1"/>
</dbReference>
<feature type="region of interest" description="Disordered" evidence="5">
    <location>
        <begin position="265"/>
        <end position="351"/>
    </location>
</feature>
<feature type="compositionally biased region" description="Polar residues" evidence="5">
    <location>
        <begin position="278"/>
        <end position="295"/>
    </location>
</feature>
<evidence type="ECO:0000256" key="3">
    <source>
        <dbReference type="ARBA" id="ARBA00023038"/>
    </source>
</evidence>
<feature type="compositionally biased region" description="Low complexity" evidence="5">
    <location>
        <begin position="239"/>
        <end position="250"/>
    </location>
</feature>
<keyword evidence="1 4" id="KW-0479">Metal-binding</keyword>
<dbReference type="EMBL" id="JBBPFD010000005">
    <property type="protein sequence ID" value="KAK7925579.1"/>
    <property type="molecule type" value="Genomic_DNA"/>
</dbReference>
<organism evidence="7 8">
    <name type="scientific">Mugilogobius chulae</name>
    <name type="common">yellowstripe goby</name>
    <dbReference type="NCBI Taxonomy" id="88201"/>
    <lineage>
        <taxon>Eukaryota</taxon>
        <taxon>Metazoa</taxon>
        <taxon>Chordata</taxon>
        <taxon>Craniata</taxon>
        <taxon>Vertebrata</taxon>
        <taxon>Euteleostomi</taxon>
        <taxon>Actinopterygii</taxon>
        <taxon>Neopterygii</taxon>
        <taxon>Teleostei</taxon>
        <taxon>Neoteleostei</taxon>
        <taxon>Acanthomorphata</taxon>
        <taxon>Gobiaria</taxon>
        <taxon>Gobiiformes</taxon>
        <taxon>Gobioidei</taxon>
        <taxon>Gobiidae</taxon>
        <taxon>Gobionellinae</taxon>
        <taxon>Mugilogobius</taxon>
    </lineage>
</organism>
<proteinExistence type="predicted"/>
<evidence type="ECO:0000256" key="1">
    <source>
        <dbReference type="ARBA" id="ARBA00022723"/>
    </source>
</evidence>
<evidence type="ECO:0000256" key="5">
    <source>
        <dbReference type="SAM" id="MobiDB-lite"/>
    </source>
</evidence>
<comment type="caution">
    <text evidence="7">The sequence shown here is derived from an EMBL/GenBank/DDBJ whole genome shotgun (WGS) entry which is preliminary data.</text>
</comment>
<reference evidence="8" key="1">
    <citation type="submission" date="2024-04" db="EMBL/GenBank/DDBJ databases">
        <title>Salinicola lusitanus LLJ914,a marine bacterium isolated from the Okinawa Trough.</title>
        <authorList>
            <person name="Li J."/>
        </authorList>
    </citation>
    <scope>NUCLEOTIDE SEQUENCE [LARGE SCALE GENOMIC DNA]</scope>
</reference>
<keyword evidence="2 4" id="KW-0862">Zinc</keyword>
<dbReference type="Pfam" id="PF00412">
    <property type="entry name" value="LIM"/>
    <property type="match status" value="1"/>
</dbReference>
<dbReference type="SMART" id="SM00132">
    <property type="entry name" value="LIM"/>
    <property type="match status" value="1"/>
</dbReference>
<feature type="compositionally biased region" description="Polar residues" evidence="5">
    <location>
        <begin position="330"/>
        <end position="351"/>
    </location>
</feature>
<evidence type="ECO:0000313" key="8">
    <source>
        <dbReference type="Proteomes" id="UP001460270"/>
    </source>
</evidence>
<feature type="region of interest" description="Disordered" evidence="5">
    <location>
        <begin position="239"/>
        <end position="258"/>
    </location>
</feature>
<dbReference type="AlphaFoldDB" id="A0AAW0PED0"/>
<evidence type="ECO:0000259" key="6">
    <source>
        <dbReference type="PROSITE" id="PS50023"/>
    </source>
</evidence>
<dbReference type="InterPro" id="IPR001781">
    <property type="entry name" value="Znf_LIM"/>
</dbReference>
<name>A0AAW0PED0_9GOBI</name>
<dbReference type="GO" id="GO:0046872">
    <property type="term" value="F:metal ion binding"/>
    <property type="evidence" value="ECO:0007669"/>
    <property type="project" value="UniProtKB-KW"/>
</dbReference>
<dbReference type="PROSITE" id="PS50023">
    <property type="entry name" value="LIM_DOMAIN_2"/>
    <property type="match status" value="1"/>
</dbReference>
<accession>A0AAW0PED0</accession>
<evidence type="ECO:0000256" key="4">
    <source>
        <dbReference type="PROSITE-ProRule" id="PRU00125"/>
    </source>
</evidence>
<feature type="region of interest" description="Disordered" evidence="5">
    <location>
        <begin position="190"/>
        <end position="227"/>
    </location>
</feature>
<sequence>MAGHVQGKLHQQFLISRRYELGRSTAAPWVTRPLTLSPSEDLGTPNSFAACLTVLRPDFTSISARSIDSSVHFFFFVLPILSKWFLDGMSQPSTEEDTSKLLDSAKQGITEEVLSDTTKEIVQDIKNTDTESPESVEDLDGTVKIAKEEKNLEEKIVIDTTAKESPETLLQVETSVTPEKEIVIETKANEESTVREHKETTDDETVVTETPKETAVQSESQTPALEEINPDQIFKAEPVVVESSPESPASEVEESSVLKSIATVQETSGETKTDAEVDSTSVVPSVASENQTTWDISDALDVVPNGDQSKEKEGKLEITDALDKSEELKNSSGEQPTDNNSLKNPVEKQQPSSKYIMRDGKEVCSHCDQFIGLIKLTLTYPPMYLHPDCLVCGSCAKVLGHLQTPMFEHKQRIYCSDCYDKNYSLY</sequence>
<evidence type="ECO:0000256" key="2">
    <source>
        <dbReference type="ARBA" id="ARBA00022833"/>
    </source>
</evidence>
<keyword evidence="8" id="KW-1185">Reference proteome</keyword>
<dbReference type="Gene3D" id="2.10.110.10">
    <property type="entry name" value="Cysteine Rich Protein"/>
    <property type="match status" value="1"/>
</dbReference>
<feature type="compositionally biased region" description="Basic and acidic residues" evidence="5">
    <location>
        <begin position="190"/>
        <end position="200"/>
    </location>
</feature>